<evidence type="ECO:0000256" key="1">
    <source>
        <dbReference type="SAM" id="Phobius"/>
    </source>
</evidence>
<feature type="transmembrane region" description="Helical" evidence="1">
    <location>
        <begin position="22"/>
        <end position="43"/>
    </location>
</feature>
<dbReference type="Proteomes" id="UP000005365">
    <property type="component" value="Unassembled WGS sequence"/>
</dbReference>
<dbReference type="AlphaFoldDB" id="C6M207"/>
<protein>
    <submittedName>
        <fullName evidence="2">Uncharacterized protein</fullName>
    </submittedName>
</protein>
<keyword evidence="3" id="KW-1185">Reference proteome</keyword>
<keyword evidence="1" id="KW-1133">Transmembrane helix</keyword>
<evidence type="ECO:0000313" key="3">
    <source>
        <dbReference type="Proteomes" id="UP000005365"/>
    </source>
</evidence>
<gene>
    <name evidence="2" type="ORF">NEISICOT_00546</name>
</gene>
<name>C6M207_NEISI</name>
<organism evidence="2 3">
    <name type="scientific">Neisseria sicca ATCC 29256</name>
    <dbReference type="NCBI Taxonomy" id="547045"/>
    <lineage>
        <taxon>Bacteria</taxon>
        <taxon>Pseudomonadati</taxon>
        <taxon>Pseudomonadota</taxon>
        <taxon>Betaproteobacteria</taxon>
        <taxon>Neisseriales</taxon>
        <taxon>Neisseriaceae</taxon>
        <taxon>Neisseria</taxon>
    </lineage>
</organism>
<comment type="caution">
    <text evidence="2">The sequence shown here is derived from an EMBL/GenBank/DDBJ whole genome shotgun (WGS) entry which is preliminary data.</text>
</comment>
<evidence type="ECO:0000313" key="2">
    <source>
        <dbReference type="EMBL" id="EET45836.1"/>
    </source>
</evidence>
<dbReference type="EMBL" id="ACKO02000002">
    <property type="protein sequence ID" value="EET45836.1"/>
    <property type="molecule type" value="Genomic_DNA"/>
</dbReference>
<proteinExistence type="predicted"/>
<accession>C6M207</accession>
<reference evidence="2" key="1">
    <citation type="submission" date="2009-07" db="EMBL/GenBank/DDBJ databases">
        <authorList>
            <person name="Weinstock G."/>
            <person name="Sodergren E."/>
            <person name="Clifton S."/>
            <person name="Fulton L."/>
            <person name="Fulton B."/>
            <person name="Courtney L."/>
            <person name="Fronick C."/>
            <person name="Harrison M."/>
            <person name="Strong C."/>
            <person name="Farmer C."/>
            <person name="Delahaunty K."/>
            <person name="Markovic C."/>
            <person name="Hall O."/>
            <person name="Minx P."/>
            <person name="Tomlinson C."/>
            <person name="Mitreva M."/>
            <person name="Nelson J."/>
            <person name="Hou S."/>
            <person name="Wollam A."/>
            <person name="Pepin K.H."/>
            <person name="Johnson M."/>
            <person name="Bhonagiri V."/>
            <person name="Nash W.E."/>
            <person name="Warren W."/>
            <person name="Chinwalla A."/>
            <person name="Mardis E.R."/>
            <person name="Wilson R.K."/>
        </authorList>
    </citation>
    <scope>NUCLEOTIDE SEQUENCE [LARGE SCALE GENOMIC DNA]</scope>
    <source>
        <strain evidence="2">ATCC 29256</strain>
    </source>
</reference>
<keyword evidence="1" id="KW-0472">Membrane</keyword>
<sequence>MAEAKPLNIINMKRIFFIMNPLFYYSTTIIFLGLYLAISQAALHDRNLSDA</sequence>
<keyword evidence="1" id="KW-0812">Transmembrane</keyword>